<dbReference type="InterPro" id="IPR013185">
    <property type="entry name" value="Transl_elong_KOW-like"/>
</dbReference>
<dbReference type="FunFam" id="2.40.50.140:FF:000004">
    <property type="entry name" value="Elongation factor P"/>
    <property type="match status" value="1"/>
</dbReference>
<dbReference type="InterPro" id="IPR011768">
    <property type="entry name" value="Transl_elongation_fac_P"/>
</dbReference>
<dbReference type="InterPro" id="IPR020599">
    <property type="entry name" value="Transl_elong_fac_P/YeiP"/>
</dbReference>
<evidence type="ECO:0000256" key="4">
    <source>
        <dbReference type="ARBA" id="ARBA00022490"/>
    </source>
</evidence>
<dbReference type="GO" id="GO:0005829">
    <property type="term" value="C:cytosol"/>
    <property type="evidence" value="ECO:0007669"/>
    <property type="project" value="UniProtKB-ARBA"/>
</dbReference>
<evidence type="ECO:0000256" key="8">
    <source>
        <dbReference type="NCBIfam" id="TIGR00038"/>
    </source>
</evidence>
<dbReference type="PIRSF" id="PIRSF005901">
    <property type="entry name" value="EF-P"/>
    <property type="match status" value="1"/>
</dbReference>
<protein>
    <recommendedName>
        <fullName evidence="7 8">Elongation factor P</fullName>
        <shortName evidence="7">EF-P</shortName>
    </recommendedName>
</protein>
<dbReference type="Pfam" id="PF01132">
    <property type="entry name" value="EFP"/>
    <property type="match status" value="1"/>
</dbReference>
<dbReference type="PANTHER" id="PTHR30053">
    <property type="entry name" value="ELONGATION FACTOR P"/>
    <property type="match status" value="1"/>
</dbReference>
<keyword evidence="6 7" id="KW-0648">Protein biosynthesis</keyword>
<dbReference type="EMBL" id="MHCU01000056">
    <property type="protein sequence ID" value="OGY26806.1"/>
    <property type="molecule type" value="Genomic_DNA"/>
</dbReference>
<feature type="domain" description="Elongation factor P C-terminal" evidence="10">
    <location>
        <begin position="129"/>
        <end position="184"/>
    </location>
</feature>
<dbReference type="InterPro" id="IPR008991">
    <property type="entry name" value="Translation_prot_SH3-like_sf"/>
</dbReference>
<dbReference type="PROSITE" id="PS01275">
    <property type="entry name" value="EFP"/>
    <property type="match status" value="1"/>
</dbReference>
<dbReference type="GO" id="GO:0003746">
    <property type="term" value="F:translation elongation factor activity"/>
    <property type="evidence" value="ECO:0007669"/>
    <property type="project" value="UniProtKB-UniRule"/>
</dbReference>
<evidence type="ECO:0000256" key="1">
    <source>
        <dbReference type="ARBA" id="ARBA00004496"/>
    </source>
</evidence>
<dbReference type="UniPathway" id="UPA00345"/>
<proteinExistence type="inferred from homology"/>
<comment type="caution">
    <text evidence="12">The sequence shown here is derived from an EMBL/GenBank/DDBJ whole genome shotgun (WGS) entry which is preliminary data.</text>
</comment>
<dbReference type="InterPro" id="IPR001059">
    <property type="entry name" value="Transl_elong_P/YeiP_cen"/>
</dbReference>
<organism evidence="12 13">
    <name type="scientific">Candidatus Woykebacteria bacterium RBG_19FT_COMBO_43_10</name>
    <dbReference type="NCBI Taxonomy" id="1802598"/>
    <lineage>
        <taxon>Bacteria</taxon>
        <taxon>Candidatus Woykeibacteriota</taxon>
    </lineage>
</organism>
<dbReference type="SUPFAM" id="SSF50249">
    <property type="entry name" value="Nucleic acid-binding proteins"/>
    <property type="match status" value="2"/>
</dbReference>
<dbReference type="SMART" id="SM00841">
    <property type="entry name" value="Elong-fact-P_C"/>
    <property type="match status" value="1"/>
</dbReference>
<dbReference type="HAMAP" id="MF_00141">
    <property type="entry name" value="EF_P"/>
    <property type="match status" value="1"/>
</dbReference>
<dbReference type="InterPro" id="IPR012340">
    <property type="entry name" value="NA-bd_OB-fold"/>
</dbReference>
<dbReference type="Gene3D" id="2.40.50.140">
    <property type="entry name" value="Nucleic acid-binding proteins"/>
    <property type="match status" value="2"/>
</dbReference>
<dbReference type="NCBIfam" id="TIGR00038">
    <property type="entry name" value="efp"/>
    <property type="match status" value="1"/>
</dbReference>
<dbReference type="InterPro" id="IPR013852">
    <property type="entry name" value="Transl_elong_P/YeiP_CS"/>
</dbReference>
<dbReference type="PANTHER" id="PTHR30053:SF12">
    <property type="entry name" value="ELONGATION FACTOR P (EF-P) FAMILY PROTEIN"/>
    <property type="match status" value="1"/>
</dbReference>
<dbReference type="SMART" id="SM01185">
    <property type="entry name" value="EFP"/>
    <property type="match status" value="1"/>
</dbReference>
<keyword evidence="5 7" id="KW-0251">Elongation factor</keyword>
<dbReference type="Pfam" id="PF09285">
    <property type="entry name" value="Elong-fact-P_C"/>
    <property type="match status" value="1"/>
</dbReference>
<evidence type="ECO:0000313" key="12">
    <source>
        <dbReference type="EMBL" id="OGY26806.1"/>
    </source>
</evidence>
<dbReference type="AlphaFoldDB" id="A0A1G1WGH2"/>
<dbReference type="InterPro" id="IPR015365">
    <property type="entry name" value="Elong-fact-P_C"/>
</dbReference>
<dbReference type="CDD" id="cd04470">
    <property type="entry name" value="S1_EF-P_repeat_1"/>
    <property type="match status" value="1"/>
</dbReference>
<gene>
    <name evidence="7" type="primary">efp</name>
    <name evidence="12" type="ORF">A2Z42_00455</name>
</gene>
<comment type="function">
    <text evidence="7">Involved in peptide bond synthesis. Stimulates efficient translation and peptide-bond synthesis on native or reconstituted 70S ribosomes in vitro. Probably functions indirectly by altering the affinity of the ribosome for aminoacyl-tRNA, thus increasing their reactivity as acceptors for peptidyl transferase.</text>
</comment>
<reference evidence="12 13" key="1">
    <citation type="journal article" date="2016" name="Nat. Commun.">
        <title>Thousands of microbial genomes shed light on interconnected biogeochemical processes in an aquifer system.</title>
        <authorList>
            <person name="Anantharaman K."/>
            <person name="Brown C.T."/>
            <person name="Hug L.A."/>
            <person name="Sharon I."/>
            <person name="Castelle C.J."/>
            <person name="Probst A.J."/>
            <person name="Thomas B.C."/>
            <person name="Singh A."/>
            <person name="Wilkins M.J."/>
            <person name="Karaoz U."/>
            <person name="Brodie E.L."/>
            <person name="Williams K.H."/>
            <person name="Hubbard S.S."/>
            <person name="Banfield J.F."/>
        </authorList>
    </citation>
    <scope>NUCLEOTIDE SEQUENCE [LARGE SCALE GENOMIC DNA]</scope>
</reference>
<comment type="subcellular location">
    <subcellularLocation>
        <location evidence="1 7">Cytoplasm</location>
    </subcellularLocation>
</comment>
<evidence type="ECO:0000256" key="3">
    <source>
        <dbReference type="ARBA" id="ARBA00009479"/>
    </source>
</evidence>
<comment type="similarity">
    <text evidence="3 7 9">Belongs to the elongation factor P family.</text>
</comment>
<keyword evidence="4 7" id="KW-0963">Cytoplasm</keyword>
<dbReference type="SUPFAM" id="SSF50104">
    <property type="entry name" value="Translation proteins SH3-like domain"/>
    <property type="match status" value="1"/>
</dbReference>
<dbReference type="Pfam" id="PF08207">
    <property type="entry name" value="EFP_N"/>
    <property type="match status" value="1"/>
</dbReference>
<accession>A0A1G1WGH2</accession>
<evidence type="ECO:0000256" key="2">
    <source>
        <dbReference type="ARBA" id="ARBA00004815"/>
    </source>
</evidence>
<evidence type="ECO:0000259" key="10">
    <source>
        <dbReference type="SMART" id="SM00841"/>
    </source>
</evidence>
<evidence type="ECO:0000313" key="13">
    <source>
        <dbReference type="Proteomes" id="UP000176645"/>
    </source>
</evidence>
<name>A0A1G1WGH2_9BACT</name>
<sequence>MINVTELRAGTTFKDSQGIWEVTRYTHTKMGRGSANIRVKVKNLKTGTSLEKTFTSGQKVEDLALSKKKGQFLYSDVDRLVFMDPVSFEQFDLSRNLAGGKEKFLKEGEGYDLFVAEDKVLSIEIPKVVIFSVKETGPGVKGNTVSATTKDATLENGLSVKVPLFISSGDKLKIDTRTGEYIERVKS</sequence>
<dbReference type="Proteomes" id="UP000176645">
    <property type="component" value="Unassembled WGS sequence"/>
</dbReference>
<evidence type="ECO:0000256" key="5">
    <source>
        <dbReference type="ARBA" id="ARBA00022768"/>
    </source>
</evidence>
<feature type="domain" description="Translation elongation factor P/YeiP central" evidence="11">
    <location>
        <begin position="67"/>
        <end position="121"/>
    </location>
</feature>
<dbReference type="CDD" id="cd05794">
    <property type="entry name" value="S1_EF-P_repeat_2"/>
    <property type="match status" value="1"/>
</dbReference>
<evidence type="ECO:0000256" key="9">
    <source>
        <dbReference type="RuleBase" id="RU004389"/>
    </source>
</evidence>
<evidence type="ECO:0000256" key="7">
    <source>
        <dbReference type="HAMAP-Rule" id="MF_00141"/>
    </source>
</evidence>
<dbReference type="GO" id="GO:0043043">
    <property type="term" value="P:peptide biosynthetic process"/>
    <property type="evidence" value="ECO:0007669"/>
    <property type="project" value="InterPro"/>
</dbReference>
<dbReference type="InterPro" id="IPR014722">
    <property type="entry name" value="Rib_uL2_dom2"/>
</dbReference>
<comment type="pathway">
    <text evidence="2 7">Protein biosynthesis; polypeptide chain elongation.</text>
</comment>
<dbReference type="FunFam" id="2.30.30.30:FF:000003">
    <property type="entry name" value="Elongation factor P"/>
    <property type="match status" value="1"/>
</dbReference>
<dbReference type="Gene3D" id="2.30.30.30">
    <property type="match status" value="1"/>
</dbReference>
<evidence type="ECO:0000259" key="11">
    <source>
        <dbReference type="SMART" id="SM01185"/>
    </source>
</evidence>
<evidence type="ECO:0000256" key="6">
    <source>
        <dbReference type="ARBA" id="ARBA00022917"/>
    </source>
</evidence>
<dbReference type="NCBIfam" id="NF001810">
    <property type="entry name" value="PRK00529.1"/>
    <property type="match status" value="1"/>
</dbReference>